<proteinExistence type="predicted"/>
<dbReference type="EMBL" id="LAZR01002118">
    <property type="protein sequence ID" value="KKN34231.1"/>
    <property type="molecule type" value="Genomic_DNA"/>
</dbReference>
<accession>A0A0F9SB52</accession>
<dbReference type="InterPro" id="IPR021375">
    <property type="entry name" value="DUF2997"/>
</dbReference>
<name>A0A0F9SB52_9ZZZZ</name>
<gene>
    <name evidence="1" type="ORF">LCGC14_0795800</name>
</gene>
<protein>
    <recommendedName>
        <fullName evidence="2">DUF2997 domain-containing protein</fullName>
    </recommendedName>
</protein>
<reference evidence="1" key="1">
    <citation type="journal article" date="2015" name="Nature">
        <title>Complex archaea that bridge the gap between prokaryotes and eukaryotes.</title>
        <authorList>
            <person name="Spang A."/>
            <person name="Saw J.H."/>
            <person name="Jorgensen S.L."/>
            <person name="Zaremba-Niedzwiedzka K."/>
            <person name="Martijn J."/>
            <person name="Lind A.E."/>
            <person name="van Eijk R."/>
            <person name="Schleper C."/>
            <person name="Guy L."/>
            <person name="Ettema T.J."/>
        </authorList>
    </citation>
    <scope>NUCLEOTIDE SEQUENCE</scope>
</reference>
<evidence type="ECO:0008006" key="2">
    <source>
        <dbReference type="Google" id="ProtNLM"/>
    </source>
</evidence>
<organism evidence="1">
    <name type="scientific">marine sediment metagenome</name>
    <dbReference type="NCBI Taxonomy" id="412755"/>
    <lineage>
        <taxon>unclassified sequences</taxon>
        <taxon>metagenomes</taxon>
        <taxon>ecological metagenomes</taxon>
    </lineage>
</organism>
<evidence type="ECO:0000313" key="1">
    <source>
        <dbReference type="EMBL" id="KKN34231.1"/>
    </source>
</evidence>
<comment type="caution">
    <text evidence="1">The sequence shown here is derived from an EMBL/GenBank/DDBJ whole genome shotgun (WGS) entry which is preliminary data.</text>
</comment>
<dbReference type="AlphaFoldDB" id="A0A0F9SB52"/>
<dbReference type="Pfam" id="PF11211">
    <property type="entry name" value="DUF2997"/>
    <property type="match status" value="1"/>
</dbReference>
<sequence>MKEMIIEIDAEGNILIEANGMKGSECLNETKALEDKLGEVTKRDKKPDFYAKIKQKSSQRVKR</sequence>